<dbReference type="EMBL" id="FTOO01000009">
    <property type="protein sequence ID" value="SIT00854.1"/>
    <property type="molecule type" value="Genomic_DNA"/>
</dbReference>
<keyword evidence="3" id="KW-1185">Reference proteome</keyword>
<dbReference type="PANTHER" id="PTHR47992">
    <property type="entry name" value="PROTEIN PHOSPHATASE"/>
    <property type="match status" value="1"/>
</dbReference>
<dbReference type="SMART" id="SM00331">
    <property type="entry name" value="PP2C_SIG"/>
    <property type="match status" value="1"/>
</dbReference>
<sequence length="253" mass="27018">MIYAAKSHIGLVRSMNQDGFAVVDGLPVGVLFVVADGMGGPQAGDVASRIAVERVSAYVERHLHDEADPRDVVYLAIADANAEIYRQASAVPEYTGMGTTIVCALALADRMVVAHVGDSRAYGLIGGEFRQITEDHSLVAELVRRGHLSAAEARHHPQRNIVTRSLGTEPASLPDVTEVPWAEGDVLLLCSDGLSNLVEDDELRAFLEQVRGARGQEDVSKTVDAMVQLALARGGTDNVTALVAVHREEDTSA</sequence>
<dbReference type="SMART" id="SM00332">
    <property type="entry name" value="PP2Cc"/>
    <property type="match status" value="1"/>
</dbReference>
<dbReference type="Pfam" id="PF13672">
    <property type="entry name" value="PP2C_2"/>
    <property type="match status" value="1"/>
</dbReference>
<dbReference type="SUPFAM" id="SSF81606">
    <property type="entry name" value="PP2C-like"/>
    <property type="match status" value="1"/>
</dbReference>
<dbReference type="OrthoDB" id="9801841at2"/>
<protein>
    <submittedName>
        <fullName evidence="2">Protein phosphatase</fullName>
    </submittedName>
</protein>
<proteinExistence type="predicted"/>
<dbReference type="RefSeq" id="WP_076348080.1">
    <property type="nucleotide sequence ID" value="NZ_FTOO01000009.1"/>
</dbReference>
<evidence type="ECO:0000313" key="3">
    <source>
        <dbReference type="Proteomes" id="UP000186156"/>
    </source>
</evidence>
<evidence type="ECO:0000313" key="2">
    <source>
        <dbReference type="EMBL" id="SIT00854.1"/>
    </source>
</evidence>
<dbReference type="GO" id="GO:0004722">
    <property type="term" value="F:protein serine/threonine phosphatase activity"/>
    <property type="evidence" value="ECO:0007669"/>
    <property type="project" value="InterPro"/>
</dbReference>
<dbReference type="STRING" id="252246.SAMN05421799_109124"/>
<dbReference type="PROSITE" id="PS51746">
    <property type="entry name" value="PPM_2"/>
    <property type="match status" value="1"/>
</dbReference>
<accession>A0A1N7NRA1</accession>
<name>A0A1N7NRA1_9BACL</name>
<dbReference type="InterPro" id="IPR015655">
    <property type="entry name" value="PP2C"/>
</dbReference>
<dbReference type="InterPro" id="IPR036457">
    <property type="entry name" value="PPM-type-like_dom_sf"/>
</dbReference>
<dbReference type="AlphaFoldDB" id="A0A1N7NRA1"/>
<dbReference type="Proteomes" id="UP000186156">
    <property type="component" value="Unassembled WGS sequence"/>
</dbReference>
<dbReference type="CDD" id="cd00143">
    <property type="entry name" value="PP2Cc"/>
    <property type="match status" value="1"/>
</dbReference>
<dbReference type="InterPro" id="IPR001932">
    <property type="entry name" value="PPM-type_phosphatase-like_dom"/>
</dbReference>
<gene>
    <name evidence="2" type="ORF">SAMN05421799_109124</name>
</gene>
<dbReference type="Gene3D" id="3.60.40.10">
    <property type="entry name" value="PPM-type phosphatase domain"/>
    <property type="match status" value="1"/>
</dbReference>
<dbReference type="NCBIfam" id="NF033484">
    <property type="entry name" value="Stp1_PP2C_phos"/>
    <property type="match status" value="1"/>
</dbReference>
<reference evidence="3" key="1">
    <citation type="submission" date="2017-01" db="EMBL/GenBank/DDBJ databases">
        <authorList>
            <person name="Varghese N."/>
            <person name="Submissions S."/>
        </authorList>
    </citation>
    <scope>NUCLEOTIDE SEQUENCE [LARGE SCALE GENOMIC DNA]</scope>
    <source>
        <strain evidence="3">DSM 16176</strain>
    </source>
</reference>
<organism evidence="2 3">
    <name type="scientific">Alicyclobacillus vulcanalis</name>
    <dbReference type="NCBI Taxonomy" id="252246"/>
    <lineage>
        <taxon>Bacteria</taxon>
        <taxon>Bacillati</taxon>
        <taxon>Bacillota</taxon>
        <taxon>Bacilli</taxon>
        <taxon>Bacillales</taxon>
        <taxon>Alicyclobacillaceae</taxon>
        <taxon>Alicyclobacillus</taxon>
    </lineage>
</organism>
<evidence type="ECO:0000259" key="1">
    <source>
        <dbReference type="PROSITE" id="PS51746"/>
    </source>
</evidence>
<feature type="domain" description="PPM-type phosphatase" evidence="1">
    <location>
        <begin position="2"/>
        <end position="246"/>
    </location>
</feature>